<dbReference type="Gene3D" id="3.40.50.1360">
    <property type="match status" value="1"/>
</dbReference>
<evidence type="ECO:0000313" key="7">
    <source>
        <dbReference type="EMBL" id="SHJ41932.1"/>
    </source>
</evidence>
<dbReference type="OrthoDB" id="58802at2"/>
<keyword evidence="4" id="KW-0804">Transcription</keyword>
<gene>
    <name evidence="7" type="ORF">SAMN02745243_00552</name>
</gene>
<evidence type="ECO:0000259" key="6">
    <source>
        <dbReference type="Pfam" id="PF04545"/>
    </source>
</evidence>
<dbReference type="GO" id="GO:0006352">
    <property type="term" value="P:DNA-templated transcription initiation"/>
    <property type="evidence" value="ECO:0007669"/>
    <property type="project" value="InterPro"/>
</dbReference>
<feature type="domain" description="Sugar-binding" evidence="5">
    <location>
        <begin position="66"/>
        <end position="311"/>
    </location>
</feature>
<dbReference type="InterPro" id="IPR007630">
    <property type="entry name" value="RNA_pol_sigma70_r4"/>
</dbReference>
<dbReference type="AlphaFoldDB" id="A0A1M6J5K6"/>
<dbReference type="InterPro" id="IPR007324">
    <property type="entry name" value="Sugar-bd_dom_put"/>
</dbReference>
<dbReference type="InterPro" id="IPR037171">
    <property type="entry name" value="NagB/RpiA_transferase-like"/>
</dbReference>
<name>A0A1M6J5K6_9FIRM</name>
<evidence type="ECO:0000256" key="1">
    <source>
        <dbReference type="ARBA" id="ARBA00010466"/>
    </source>
</evidence>
<feature type="domain" description="RNA polymerase sigma-70 region 4" evidence="6">
    <location>
        <begin position="24"/>
        <end position="54"/>
    </location>
</feature>
<accession>A0A1M6J5K6</accession>
<dbReference type="Proteomes" id="UP000184301">
    <property type="component" value="Unassembled WGS sequence"/>
</dbReference>
<evidence type="ECO:0000256" key="4">
    <source>
        <dbReference type="ARBA" id="ARBA00023163"/>
    </source>
</evidence>
<organism evidence="7 8">
    <name type="scientific">Hespellia stercorisuis DSM 15480</name>
    <dbReference type="NCBI Taxonomy" id="1121950"/>
    <lineage>
        <taxon>Bacteria</taxon>
        <taxon>Bacillati</taxon>
        <taxon>Bacillota</taxon>
        <taxon>Clostridia</taxon>
        <taxon>Lachnospirales</taxon>
        <taxon>Lachnospiraceae</taxon>
        <taxon>Hespellia</taxon>
    </lineage>
</organism>
<keyword evidence="2" id="KW-0805">Transcription regulation</keyword>
<sequence>MSTTPSNDALYYEKNLLYKAAWYYYMEGLTQQTIAEKLNISRIRVLRLLEKARQEGVVQIQLNPDFAESLSSEQALINEYQLKDCYIIPTSGDKETTMESLAKTAAMYVSNHISDYNYINFGYGATILKTLNHLAKSISTTISLVSLTGGINYYLPDTKSGLFSAKLNLYPAPLIMSSKELAASLMQEPALAEVSRMTELANLTLIGIGGMNTDSTILKSSHLTNNDYLLLKMQGAVGDLITHFIDADGNLVNPDFDSRIISTPLAKLEELNNVVGVAAGEEKVEAISAALKGHYLDVLITDDYTAEQLIKKSSHSTQSK</sequence>
<evidence type="ECO:0000313" key="8">
    <source>
        <dbReference type="Proteomes" id="UP000184301"/>
    </source>
</evidence>
<dbReference type="Pfam" id="PF04545">
    <property type="entry name" value="Sigma70_r4"/>
    <property type="match status" value="1"/>
</dbReference>
<comment type="similarity">
    <text evidence="1">Belongs to the SorC transcriptional regulatory family.</text>
</comment>
<dbReference type="PANTHER" id="PTHR34294:SF1">
    <property type="entry name" value="TRANSCRIPTIONAL REGULATOR LSRR"/>
    <property type="match status" value="1"/>
</dbReference>
<dbReference type="PANTHER" id="PTHR34294">
    <property type="entry name" value="TRANSCRIPTIONAL REGULATOR-RELATED"/>
    <property type="match status" value="1"/>
</dbReference>
<dbReference type="Gene3D" id="1.10.10.10">
    <property type="entry name" value="Winged helix-like DNA-binding domain superfamily/Winged helix DNA-binding domain"/>
    <property type="match status" value="1"/>
</dbReference>
<dbReference type="InterPro" id="IPR036388">
    <property type="entry name" value="WH-like_DNA-bd_sf"/>
</dbReference>
<dbReference type="GO" id="GO:0003700">
    <property type="term" value="F:DNA-binding transcription factor activity"/>
    <property type="evidence" value="ECO:0007669"/>
    <property type="project" value="InterPro"/>
</dbReference>
<reference evidence="7 8" key="1">
    <citation type="submission" date="2016-11" db="EMBL/GenBank/DDBJ databases">
        <authorList>
            <person name="Jaros S."/>
            <person name="Januszkiewicz K."/>
            <person name="Wedrychowicz H."/>
        </authorList>
    </citation>
    <scope>NUCLEOTIDE SEQUENCE [LARGE SCALE GENOMIC DNA]</scope>
    <source>
        <strain evidence="7 8">DSM 15480</strain>
    </source>
</reference>
<protein>
    <submittedName>
        <fullName evidence="7">DNA-binding transcriptional regulator LsrR, DeoR family</fullName>
    </submittedName>
</protein>
<dbReference type="InterPro" id="IPR051054">
    <property type="entry name" value="SorC_transcr_regulators"/>
</dbReference>
<evidence type="ECO:0000256" key="3">
    <source>
        <dbReference type="ARBA" id="ARBA00023125"/>
    </source>
</evidence>
<dbReference type="RefSeq" id="WP_084533887.1">
    <property type="nucleotide sequence ID" value="NZ_FQZY01000008.1"/>
</dbReference>
<evidence type="ECO:0000259" key="5">
    <source>
        <dbReference type="Pfam" id="PF04198"/>
    </source>
</evidence>
<dbReference type="Pfam" id="PF04198">
    <property type="entry name" value="Sugar-bind"/>
    <property type="match status" value="1"/>
</dbReference>
<proteinExistence type="inferred from homology"/>
<dbReference type="SUPFAM" id="SSF100950">
    <property type="entry name" value="NagB/RpiA/CoA transferase-like"/>
    <property type="match status" value="1"/>
</dbReference>
<keyword evidence="8" id="KW-1185">Reference proteome</keyword>
<dbReference type="GO" id="GO:0030246">
    <property type="term" value="F:carbohydrate binding"/>
    <property type="evidence" value="ECO:0007669"/>
    <property type="project" value="InterPro"/>
</dbReference>
<keyword evidence="3 7" id="KW-0238">DNA-binding</keyword>
<dbReference type="EMBL" id="FQZY01000008">
    <property type="protein sequence ID" value="SHJ41932.1"/>
    <property type="molecule type" value="Genomic_DNA"/>
</dbReference>
<dbReference type="GO" id="GO:0003677">
    <property type="term" value="F:DNA binding"/>
    <property type="evidence" value="ECO:0007669"/>
    <property type="project" value="UniProtKB-KW"/>
</dbReference>
<evidence type="ECO:0000256" key="2">
    <source>
        <dbReference type="ARBA" id="ARBA00023015"/>
    </source>
</evidence>
<dbReference type="STRING" id="1121950.SAMN02745243_00552"/>